<keyword evidence="9" id="KW-0175">Coiled coil</keyword>
<dbReference type="PANTHER" id="PTHR24421:SF10">
    <property type="entry name" value="NITRATE_NITRITE SENSOR PROTEIN NARQ"/>
    <property type="match status" value="1"/>
</dbReference>
<dbReference type="GO" id="GO:0006355">
    <property type="term" value="P:regulation of DNA-templated transcription"/>
    <property type="evidence" value="ECO:0007669"/>
    <property type="project" value="InterPro"/>
</dbReference>
<dbReference type="GO" id="GO:0016020">
    <property type="term" value="C:membrane"/>
    <property type="evidence" value="ECO:0007669"/>
    <property type="project" value="InterPro"/>
</dbReference>
<feature type="compositionally biased region" description="Basic and acidic residues" evidence="10">
    <location>
        <begin position="1"/>
        <end position="12"/>
    </location>
</feature>
<dbReference type="SMART" id="SM00387">
    <property type="entry name" value="HATPase_c"/>
    <property type="match status" value="1"/>
</dbReference>
<dbReference type="SUPFAM" id="SSF55785">
    <property type="entry name" value="PYP-like sensor domain (PAS domain)"/>
    <property type="match status" value="3"/>
</dbReference>
<dbReference type="PANTHER" id="PTHR24421">
    <property type="entry name" value="NITRATE/NITRITE SENSOR PROTEIN NARX-RELATED"/>
    <property type="match status" value="1"/>
</dbReference>
<dbReference type="InterPro" id="IPR000700">
    <property type="entry name" value="PAS-assoc_C"/>
</dbReference>
<proteinExistence type="predicted"/>
<feature type="domain" description="Histidine kinase" evidence="11">
    <location>
        <begin position="472"/>
        <end position="665"/>
    </location>
</feature>
<dbReference type="GO" id="GO:0046983">
    <property type="term" value="F:protein dimerization activity"/>
    <property type="evidence" value="ECO:0007669"/>
    <property type="project" value="InterPro"/>
</dbReference>
<dbReference type="Pfam" id="PF00989">
    <property type="entry name" value="PAS"/>
    <property type="match status" value="1"/>
</dbReference>
<dbReference type="InterPro" id="IPR013767">
    <property type="entry name" value="PAS_fold"/>
</dbReference>
<dbReference type="OrthoDB" id="9792869at2"/>
<dbReference type="PROSITE" id="PS50109">
    <property type="entry name" value="HIS_KIN"/>
    <property type="match status" value="1"/>
</dbReference>
<dbReference type="EMBL" id="CZPZ01000012">
    <property type="protein sequence ID" value="CUS35182.1"/>
    <property type="molecule type" value="Genomic_DNA"/>
</dbReference>
<evidence type="ECO:0000256" key="8">
    <source>
        <dbReference type="ARBA" id="ARBA00023012"/>
    </source>
</evidence>
<dbReference type="CDD" id="cd00130">
    <property type="entry name" value="PAS"/>
    <property type="match status" value="3"/>
</dbReference>
<dbReference type="Gene3D" id="3.30.450.20">
    <property type="entry name" value="PAS domain"/>
    <property type="match status" value="3"/>
</dbReference>
<evidence type="ECO:0000256" key="1">
    <source>
        <dbReference type="ARBA" id="ARBA00000085"/>
    </source>
</evidence>
<accession>A0A0S4LE65</accession>
<keyword evidence="5" id="KW-0547">Nucleotide-binding</keyword>
<dbReference type="InterPro" id="IPR036890">
    <property type="entry name" value="HATPase_C_sf"/>
</dbReference>
<dbReference type="CDD" id="cd16917">
    <property type="entry name" value="HATPase_UhpB-NarQ-NarX-like"/>
    <property type="match status" value="1"/>
</dbReference>
<dbReference type="InterPro" id="IPR050482">
    <property type="entry name" value="Sensor_HK_TwoCompSys"/>
</dbReference>
<dbReference type="EC" id="2.7.13.3" evidence="2"/>
<sequence>MTPKAAKKERWVRARPLSPVSHAEDRQGKAVESAKDDFFAEAFRLSPHPIGITELETGVCLEINDAGLETFGFHRDEVIGKTTLMLGIWPDPRERVRLIDRLKSEKSAITLEVSLRMKSGESRQFLISTDLITLGGTPCLLTIGNDITERKRAEEALHQTHEELEQRVQERTVDLERANAAMRDSEQRFRLFIEHVPAAIAMFDRNMRYLAASRRWMEDYRLTGAILGQSHYDLLPVIAPRWKEIHRRGLAGEILSADEDRFVRDDGSPQWITWDVRPWYSGDEVGGIVIATEDVTARVEAQNALHERKERSDQVIQLANFGIFDHDHRTGKMYWSPAMREIYGVGPDDQTSFEGYIQLLHPEDREAVVLAVKQAQDPTGDDLFSVEHRVVHRDGSVRWVSFRSWTLFDNEGPERRPTRTLGAMIDITKRKQAEEALHRNQLELHLQQVQLEELTSKLLAAQEHERKRIARDLHDDVSQRLAALVLEVASLEQHPSTVSGGLARSLAPLREQLEQLSDDVHTLAYRLHPSLLEHAGLRPAVEDHVQQVSRRTGLPIHLKILDVPNAVPLDQATCLFRVMQESVQNVVKHAQATVVTVQLRGSSKGVALSVVDNGKGFDPQDLRTHQQGLGLSSMEERLRQLHGFFRIQSRPSHGTKVCAWVPCEVKVA</sequence>
<comment type="catalytic activity">
    <reaction evidence="1">
        <text>ATP + protein L-histidine = ADP + protein N-phospho-L-histidine.</text>
        <dbReference type="EC" id="2.7.13.3"/>
    </reaction>
</comment>
<dbReference type="InterPro" id="IPR035965">
    <property type="entry name" value="PAS-like_dom_sf"/>
</dbReference>
<evidence type="ECO:0000259" key="11">
    <source>
        <dbReference type="PROSITE" id="PS50109"/>
    </source>
</evidence>
<dbReference type="SMART" id="SM00086">
    <property type="entry name" value="PAC"/>
    <property type="match status" value="3"/>
</dbReference>
<evidence type="ECO:0000313" key="14">
    <source>
        <dbReference type="EMBL" id="CUS35182.1"/>
    </source>
</evidence>
<dbReference type="RefSeq" id="WP_090896594.1">
    <property type="nucleotide sequence ID" value="NZ_CZPZ01000012.1"/>
</dbReference>
<dbReference type="Pfam" id="PF07730">
    <property type="entry name" value="HisKA_3"/>
    <property type="match status" value="1"/>
</dbReference>
<keyword evidence="7" id="KW-0067">ATP-binding</keyword>
<dbReference type="NCBIfam" id="TIGR00229">
    <property type="entry name" value="sensory_box"/>
    <property type="match status" value="3"/>
</dbReference>
<keyword evidence="15" id="KW-1185">Reference proteome</keyword>
<dbReference type="SUPFAM" id="SSF55874">
    <property type="entry name" value="ATPase domain of HSP90 chaperone/DNA topoisomerase II/histidine kinase"/>
    <property type="match status" value="1"/>
</dbReference>
<feature type="domain" description="PAC" evidence="13">
    <location>
        <begin position="384"/>
        <end position="439"/>
    </location>
</feature>
<dbReference type="Proteomes" id="UP000198736">
    <property type="component" value="Unassembled WGS sequence"/>
</dbReference>
<evidence type="ECO:0000256" key="2">
    <source>
        <dbReference type="ARBA" id="ARBA00012438"/>
    </source>
</evidence>
<dbReference type="Pfam" id="PF02518">
    <property type="entry name" value="HATPase_c"/>
    <property type="match status" value="1"/>
</dbReference>
<dbReference type="Gene3D" id="3.30.565.10">
    <property type="entry name" value="Histidine kinase-like ATPase, C-terminal domain"/>
    <property type="match status" value="1"/>
</dbReference>
<dbReference type="InterPro" id="IPR013656">
    <property type="entry name" value="PAS_4"/>
</dbReference>
<keyword evidence="8" id="KW-0902">Two-component regulatory system</keyword>
<evidence type="ECO:0000259" key="12">
    <source>
        <dbReference type="PROSITE" id="PS50112"/>
    </source>
</evidence>
<dbReference type="SMART" id="SM00091">
    <property type="entry name" value="PAS"/>
    <property type="match status" value="3"/>
</dbReference>
<gene>
    <name evidence="14" type="ORF">COMA2_20129</name>
</gene>
<dbReference type="InterPro" id="IPR003594">
    <property type="entry name" value="HATPase_dom"/>
</dbReference>
<feature type="domain" description="PAC" evidence="13">
    <location>
        <begin position="109"/>
        <end position="159"/>
    </location>
</feature>
<evidence type="ECO:0000256" key="6">
    <source>
        <dbReference type="ARBA" id="ARBA00022777"/>
    </source>
</evidence>
<dbReference type="STRING" id="1742973.COMA2_20129"/>
<dbReference type="Pfam" id="PF08447">
    <property type="entry name" value="PAS_3"/>
    <property type="match status" value="1"/>
</dbReference>
<dbReference type="PROSITE" id="PS50113">
    <property type="entry name" value="PAC"/>
    <property type="match status" value="3"/>
</dbReference>
<evidence type="ECO:0000256" key="10">
    <source>
        <dbReference type="SAM" id="MobiDB-lite"/>
    </source>
</evidence>
<dbReference type="Pfam" id="PF08448">
    <property type="entry name" value="PAS_4"/>
    <property type="match status" value="1"/>
</dbReference>
<keyword evidence="6" id="KW-0418">Kinase</keyword>
<dbReference type="Gene3D" id="1.20.5.1930">
    <property type="match status" value="1"/>
</dbReference>
<dbReference type="InterPro" id="IPR005467">
    <property type="entry name" value="His_kinase_dom"/>
</dbReference>
<dbReference type="AlphaFoldDB" id="A0A0S4LE65"/>
<dbReference type="PROSITE" id="PS50112">
    <property type="entry name" value="PAS"/>
    <property type="match status" value="2"/>
</dbReference>
<feature type="region of interest" description="Disordered" evidence="10">
    <location>
        <begin position="1"/>
        <end position="27"/>
    </location>
</feature>
<dbReference type="InterPro" id="IPR013655">
    <property type="entry name" value="PAS_fold_3"/>
</dbReference>
<dbReference type="InterPro" id="IPR011712">
    <property type="entry name" value="Sig_transdc_His_kin_sub3_dim/P"/>
</dbReference>
<dbReference type="InterPro" id="IPR001610">
    <property type="entry name" value="PAC"/>
</dbReference>
<organism evidence="14 15">
    <name type="scientific">Candidatus Nitrospira nitrificans</name>
    <dbReference type="NCBI Taxonomy" id="1742973"/>
    <lineage>
        <taxon>Bacteria</taxon>
        <taxon>Pseudomonadati</taxon>
        <taxon>Nitrospirota</taxon>
        <taxon>Nitrospiria</taxon>
        <taxon>Nitrospirales</taxon>
        <taxon>Nitrospiraceae</taxon>
        <taxon>Nitrospira</taxon>
    </lineage>
</organism>
<feature type="coiled-coil region" evidence="9">
    <location>
        <begin position="150"/>
        <end position="181"/>
    </location>
</feature>
<name>A0A0S4LE65_9BACT</name>
<keyword evidence="4" id="KW-0808">Transferase</keyword>
<feature type="domain" description="PAC" evidence="13">
    <location>
        <begin position="256"/>
        <end position="307"/>
    </location>
</feature>
<dbReference type="GO" id="GO:0005524">
    <property type="term" value="F:ATP binding"/>
    <property type="evidence" value="ECO:0007669"/>
    <property type="project" value="UniProtKB-KW"/>
</dbReference>
<evidence type="ECO:0000313" key="15">
    <source>
        <dbReference type="Proteomes" id="UP000198736"/>
    </source>
</evidence>
<evidence type="ECO:0000256" key="7">
    <source>
        <dbReference type="ARBA" id="ARBA00022840"/>
    </source>
</evidence>
<feature type="domain" description="PAS" evidence="12">
    <location>
        <begin position="308"/>
        <end position="379"/>
    </location>
</feature>
<evidence type="ECO:0000256" key="9">
    <source>
        <dbReference type="SAM" id="Coils"/>
    </source>
</evidence>
<evidence type="ECO:0000256" key="5">
    <source>
        <dbReference type="ARBA" id="ARBA00022741"/>
    </source>
</evidence>
<evidence type="ECO:0000256" key="4">
    <source>
        <dbReference type="ARBA" id="ARBA00022679"/>
    </source>
</evidence>
<evidence type="ECO:0000256" key="3">
    <source>
        <dbReference type="ARBA" id="ARBA00022553"/>
    </source>
</evidence>
<dbReference type="Gene3D" id="2.10.70.100">
    <property type="match status" value="1"/>
</dbReference>
<dbReference type="GO" id="GO:0000155">
    <property type="term" value="F:phosphorelay sensor kinase activity"/>
    <property type="evidence" value="ECO:0007669"/>
    <property type="project" value="InterPro"/>
</dbReference>
<dbReference type="InterPro" id="IPR000014">
    <property type="entry name" value="PAS"/>
</dbReference>
<reference evidence="15" key="1">
    <citation type="submission" date="2015-10" db="EMBL/GenBank/DDBJ databases">
        <authorList>
            <person name="Luecker S."/>
            <person name="Luecker S."/>
        </authorList>
    </citation>
    <scope>NUCLEOTIDE SEQUENCE [LARGE SCALE GENOMIC DNA]</scope>
</reference>
<keyword evidence="3" id="KW-0597">Phosphoprotein</keyword>
<feature type="domain" description="PAS" evidence="12">
    <location>
        <begin position="58"/>
        <end position="97"/>
    </location>
</feature>
<protein>
    <recommendedName>
        <fullName evidence="2">histidine kinase</fullName>
        <ecNumber evidence="2">2.7.13.3</ecNumber>
    </recommendedName>
</protein>
<evidence type="ECO:0000259" key="13">
    <source>
        <dbReference type="PROSITE" id="PS50113"/>
    </source>
</evidence>